<evidence type="ECO:0000313" key="1">
    <source>
        <dbReference type="EMBL" id="ACM92404.1"/>
    </source>
</evidence>
<dbReference type="KEGG" id="nam:NAMH_1544"/>
<dbReference type="STRING" id="598659.NAMH_1544"/>
<accession>B9L6E5</accession>
<sequence length="83" mass="10052">MENEHKPIRMCVVCRKRLFQKELYRLQCKNRKLSPFDGFGRSFYVCDNCKNEKKFINYISKICKITKEKAKEEIVHFPFSILN</sequence>
<evidence type="ECO:0008006" key="3">
    <source>
        <dbReference type="Google" id="ProtNLM"/>
    </source>
</evidence>
<protein>
    <recommendedName>
        <fullName evidence="3">YlxR domain-containing protein</fullName>
    </recommendedName>
</protein>
<dbReference type="eggNOG" id="COG2740">
    <property type="taxonomic scope" value="Bacteria"/>
</dbReference>
<name>B9L6E5_NAUPA</name>
<dbReference type="HOGENOM" id="CLU_177573_1_0_7"/>
<dbReference type="OrthoDB" id="5518171at2"/>
<dbReference type="EMBL" id="CP001279">
    <property type="protein sequence ID" value="ACM92404.1"/>
    <property type="molecule type" value="Genomic_DNA"/>
</dbReference>
<dbReference type="Proteomes" id="UP000000448">
    <property type="component" value="Chromosome"/>
</dbReference>
<keyword evidence="2" id="KW-1185">Reference proteome</keyword>
<dbReference type="Gene3D" id="3.30.1230.10">
    <property type="entry name" value="YlxR-like"/>
    <property type="match status" value="1"/>
</dbReference>
<dbReference type="AlphaFoldDB" id="B9L6E5"/>
<dbReference type="RefSeq" id="WP_012663775.1">
    <property type="nucleotide sequence ID" value="NC_012115.1"/>
</dbReference>
<proteinExistence type="predicted"/>
<organism evidence="1 2">
    <name type="scientific">Nautilia profundicola (strain ATCC BAA-1463 / DSM 18972 / AmH)</name>
    <dbReference type="NCBI Taxonomy" id="598659"/>
    <lineage>
        <taxon>Bacteria</taxon>
        <taxon>Pseudomonadati</taxon>
        <taxon>Campylobacterota</taxon>
        <taxon>Epsilonproteobacteria</taxon>
        <taxon>Nautiliales</taxon>
        <taxon>Nautiliaceae</taxon>
        <taxon>Nautilia</taxon>
    </lineage>
</organism>
<dbReference type="InterPro" id="IPR035931">
    <property type="entry name" value="YlxR-like_sf"/>
</dbReference>
<reference evidence="1 2" key="1">
    <citation type="journal article" date="2009" name="PLoS Genet.">
        <title>Adaptations to submarine hydrothermal environments exemplified by the genome of Nautilia profundicola.</title>
        <authorList>
            <person name="Campbell B.J."/>
            <person name="Smith J.L."/>
            <person name="Hanson T.E."/>
            <person name="Klotz M.G."/>
            <person name="Stein L.Y."/>
            <person name="Lee C.K."/>
            <person name="Wu D."/>
            <person name="Robinson J.M."/>
            <person name="Khouri H.M."/>
            <person name="Eisen J.A."/>
            <person name="Cary S.C."/>
        </authorList>
    </citation>
    <scope>NUCLEOTIDE SEQUENCE [LARGE SCALE GENOMIC DNA]</scope>
    <source>
        <strain evidence="2">ATCC BAA-1463 / DSM 18972 / AmH</strain>
    </source>
</reference>
<evidence type="ECO:0000313" key="2">
    <source>
        <dbReference type="Proteomes" id="UP000000448"/>
    </source>
</evidence>
<gene>
    <name evidence="1" type="ordered locus">NAMH_1544</name>
</gene>
<dbReference type="SUPFAM" id="SSF64376">
    <property type="entry name" value="YlxR-like"/>
    <property type="match status" value="1"/>
</dbReference>